<dbReference type="Pfam" id="PF00732">
    <property type="entry name" value="GMC_oxred_N"/>
    <property type="match status" value="1"/>
</dbReference>
<gene>
    <name evidence="5" type="ORF">EK21DRAFT_103617</name>
</gene>
<dbReference type="Gene3D" id="3.30.410.10">
    <property type="entry name" value="Cholesterol Oxidase, domain 2"/>
    <property type="match status" value="2"/>
</dbReference>
<dbReference type="EMBL" id="ML978254">
    <property type="protein sequence ID" value="KAF2025919.1"/>
    <property type="molecule type" value="Genomic_DNA"/>
</dbReference>
<dbReference type="GO" id="GO:0016614">
    <property type="term" value="F:oxidoreductase activity, acting on CH-OH group of donors"/>
    <property type="evidence" value="ECO:0007669"/>
    <property type="project" value="InterPro"/>
</dbReference>
<dbReference type="InterPro" id="IPR053208">
    <property type="entry name" value="GMC_Oxidoreductase_CD"/>
</dbReference>
<comment type="similarity">
    <text evidence="1 3">Belongs to the GMC oxidoreductase family.</text>
</comment>
<reference evidence="5" key="1">
    <citation type="journal article" date="2020" name="Stud. Mycol.">
        <title>101 Dothideomycetes genomes: a test case for predicting lifestyles and emergence of pathogens.</title>
        <authorList>
            <person name="Haridas S."/>
            <person name="Albert R."/>
            <person name="Binder M."/>
            <person name="Bloem J."/>
            <person name="Labutti K."/>
            <person name="Salamov A."/>
            <person name="Andreopoulos B."/>
            <person name="Baker S."/>
            <person name="Barry K."/>
            <person name="Bills G."/>
            <person name="Bluhm B."/>
            <person name="Cannon C."/>
            <person name="Castanera R."/>
            <person name="Culley D."/>
            <person name="Daum C."/>
            <person name="Ezra D."/>
            <person name="Gonzalez J."/>
            <person name="Henrissat B."/>
            <person name="Kuo A."/>
            <person name="Liang C."/>
            <person name="Lipzen A."/>
            <person name="Lutzoni F."/>
            <person name="Magnuson J."/>
            <person name="Mondo S."/>
            <person name="Nolan M."/>
            <person name="Ohm R."/>
            <person name="Pangilinan J."/>
            <person name="Park H.-J."/>
            <person name="Ramirez L."/>
            <person name="Alfaro M."/>
            <person name="Sun H."/>
            <person name="Tritt A."/>
            <person name="Yoshinaga Y."/>
            <person name="Zwiers L.-H."/>
            <person name="Turgeon B."/>
            <person name="Goodwin S."/>
            <person name="Spatafora J."/>
            <person name="Crous P."/>
            <person name="Grigoriev I."/>
        </authorList>
    </citation>
    <scope>NUCLEOTIDE SEQUENCE</scope>
    <source>
        <strain evidence="5">CBS 110217</strain>
    </source>
</reference>
<comment type="caution">
    <text evidence="5">The sequence shown here is derived from an EMBL/GenBank/DDBJ whole genome shotgun (WGS) entry which is preliminary data.</text>
</comment>
<dbReference type="Pfam" id="PF13450">
    <property type="entry name" value="NAD_binding_8"/>
    <property type="match status" value="1"/>
</dbReference>
<dbReference type="AlphaFoldDB" id="A0A9P4LJB5"/>
<evidence type="ECO:0000256" key="1">
    <source>
        <dbReference type="ARBA" id="ARBA00010790"/>
    </source>
</evidence>
<evidence type="ECO:0000256" key="2">
    <source>
        <dbReference type="PIRSR" id="PIRSR000137-2"/>
    </source>
</evidence>
<evidence type="ECO:0000259" key="4">
    <source>
        <dbReference type="PROSITE" id="PS00623"/>
    </source>
</evidence>
<sequence length="521" mass="56562">MPCGAVRFHHKVLAASSLDKTWDYIIVGSGASGIPLADRLSETGKSVLLLERGWASSGRWGGTWKPSWLQGTNLTRFDVPALAQLVWQTDFNNTGIWCDDTPSPAGCLLGGGTAINAGQFYLPTPNDFDWNQPPGFRFKDMQSALRKVRERLPWTDKPSMDGKSPMATYLVTATKRKNFQLQMNTTVSRVLRTGNMATGVEVDSTGAGGLAGTIKVTPGIGRVILSAGVFNTFKILVRSGIGPAEEMQRLANTSSEAAKLPPKRDWLDLPVGRNLDDCPNFYLAVRVPNVEIYPWLDLWNSTAVNPDIKMYLEKRSGPLAELQATIGPVSWDTVTGNDGRKRVIQWDATSSRNALLPEDGGYIVFTLNLNLGHTSRGRLSLDPSTLKTQIAVSPYFNDAGGHDFDAVLNSSASLLSLINATMLQTIPGSFVMYPPPELTLEQYLRAQIPPSSNHWVGTAKMAARCSEEGAVADTSTVVCGMKNLHVVDASILNGNPTANPQATFIVMAERAAEIIKGLGRW</sequence>
<dbReference type="InterPro" id="IPR036188">
    <property type="entry name" value="FAD/NAD-bd_sf"/>
</dbReference>
<dbReference type="SUPFAM" id="SSF54373">
    <property type="entry name" value="FAD-linked reductases, C-terminal domain"/>
    <property type="match status" value="1"/>
</dbReference>
<evidence type="ECO:0000256" key="3">
    <source>
        <dbReference type="RuleBase" id="RU003968"/>
    </source>
</evidence>
<feature type="domain" description="Glucose-methanol-choline oxidoreductase N-terminal" evidence="4">
    <location>
        <begin position="106"/>
        <end position="129"/>
    </location>
</feature>
<name>A0A9P4LJB5_9PLEO</name>
<feature type="binding site" evidence="2">
    <location>
        <begin position="500"/>
        <end position="501"/>
    </location>
    <ligand>
        <name>FAD</name>
        <dbReference type="ChEBI" id="CHEBI:57692"/>
    </ligand>
</feature>
<organism evidence="5 6">
    <name type="scientific">Setomelanomma holmii</name>
    <dbReference type="NCBI Taxonomy" id="210430"/>
    <lineage>
        <taxon>Eukaryota</taxon>
        <taxon>Fungi</taxon>
        <taxon>Dikarya</taxon>
        <taxon>Ascomycota</taxon>
        <taxon>Pezizomycotina</taxon>
        <taxon>Dothideomycetes</taxon>
        <taxon>Pleosporomycetidae</taxon>
        <taxon>Pleosporales</taxon>
        <taxon>Pleosporineae</taxon>
        <taxon>Phaeosphaeriaceae</taxon>
        <taxon>Setomelanomma</taxon>
    </lineage>
</organism>
<dbReference type="PIRSF" id="PIRSF000137">
    <property type="entry name" value="Alcohol_oxidase"/>
    <property type="match status" value="1"/>
</dbReference>
<keyword evidence="2 3" id="KW-0274">FAD</keyword>
<dbReference type="InterPro" id="IPR012132">
    <property type="entry name" value="GMC_OxRdtase"/>
</dbReference>
<dbReference type="GO" id="GO:0050660">
    <property type="term" value="F:flavin adenine dinucleotide binding"/>
    <property type="evidence" value="ECO:0007669"/>
    <property type="project" value="InterPro"/>
</dbReference>
<comment type="cofactor">
    <cofactor evidence="2">
        <name>FAD</name>
        <dbReference type="ChEBI" id="CHEBI:57692"/>
    </cofactor>
</comment>
<evidence type="ECO:0000313" key="6">
    <source>
        <dbReference type="Proteomes" id="UP000799777"/>
    </source>
</evidence>
<accession>A0A9P4LJB5</accession>
<dbReference type="SUPFAM" id="SSF51905">
    <property type="entry name" value="FAD/NAD(P)-binding domain"/>
    <property type="match status" value="1"/>
</dbReference>
<dbReference type="Pfam" id="PF05199">
    <property type="entry name" value="GMC_oxred_C"/>
    <property type="match status" value="1"/>
</dbReference>
<dbReference type="InterPro" id="IPR000172">
    <property type="entry name" value="GMC_OxRdtase_N"/>
</dbReference>
<dbReference type="OrthoDB" id="413885at2759"/>
<protein>
    <submittedName>
        <fullName evidence="5">FAD/NAD(P)-binding domain-containing protein</fullName>
    </submittedName>
</protein>
<feature type="binding site" evidence="2">
    <location>
        <position position="187"/>
    </location>
    <ligand>
        <name>FAD</name>
        <dbReference type="ChEBI" id="CHEBI:57692"/>
    </ligand>
</feature>
<dbReference type="Proteomes" id="UP000799777">
    <property type="component" value="Unassembled WGS sequence"/>
</dbReference>
<evidence type="ECO:0000313" key="5">
    <source>
        <dbReference type="EMBL" id="KAF2025919.1"/>
    </source>
</evidence>
<proteinExistence type="inferred from homology"/>
<keyword evidence="6" id="KW-1185">Reference proteome</keyword>
<dbReference type="InterPro" id="IPR007867">
    <property type="entry name" value="GMC_OxRtase_C"/>
</dbReference>
<dbReference type="PANTHER" id="PTHR47190:SF2">
    <property type="entry name" value="CELLOBIOSE DEHYDROGENASE (AFU_ORTHOLOGUE AFUA_2G17620)"/>
    <property type="match status" value="1"/>
</dbReference>
<keyword evidence="3" id="KW-0285">Flavoprotein</keyword>
<dbReference type="Gene3D" id="3.50.50.60">
    <property type="entry name" value="FAD/NAD(P)-binding domain"/>
    <property type="match status" value="2"/>
</dbReference>
<dbReference type="PROSITE" id="PS00623">
    <property type="entry name" value="GMC_OXRED_1"/>
    <property type="match status" value="1"/>
</dbReference>
<dbReference type="PANTHER" id="PTHR47190">
    <property type="entry name" value="DEHYDROGENASE, PUTATIVE-RELATED"/>
    <property type="match status" value="1"/>
</dbReference>